<evidence type="ECO:0000313" key="2">
    <source>
        <dbReference type="EnsemblPlants" id="Kaladp0674s0047.1.v1.1.CDS.1"/>
    </source>
</evidence>
<keyword evidence="1" id="KW-0732">Signal</keyword>
<reference evidence="2" key="1">
    <citation type="submission" date="2021-01" db="UniProtKB">
        <authorList>
            <consortium name="EnsemblPlants"/>
        </authorList>
    </citation>
    <scope>IDENTIFICATION</scope>
</reference>
<dbReference type="Proteomes" id="UP000594263">
    <property type="component" value="Unplaced"/>
</dbReference>
<accession>A0A7N0VGQ8</accession>
<feature type="signal peptide" evidence="1">
    <location>
        <begin position="1"/>
        <end position="24"/>
    </location>
</feature>
<sequence length="92" mass="10344">MASFYHHNACAVSNLNLGLSLVLSFPTPFSLLEQLPWRISRPVTKADNKLRELTLDIIAMEILGMSSDRDLKSICAFVCEEVDEAIWVTLFS</sequence>
<feature type="chain" id="PRO_5029753507" evidence="1">
    <location>
        <begin position="25"/>
        <end position="92"/>
    </location>
</feature>
<keyword evidence="3" id="KW-1185">Reference proteome</keyword>
<organism evidence="2 3">
    <name type="scientific">Kalanchoe fedtschenkoi</name>
    <name type="common">Lavender scallops</name>
    <name type="synonym">South American air plant</name>
    <dbReference type="NCBI Taxonomy" id="63787"/>
    <lineage>
        <taxon>Eukaryota</taxon>
        <taxon>Viridiplantae</taxon>
        <taxon>Streptophyta</taxon>
        <taxon>Embryophyta</taxon>
        <taxon>Tracheophyta</taxon>
        <taxon>Spermatophyta</taxon>
        <taxon>Magnoliopsida</taxon>
        <taxon>eudicotyledons</taxon>
        <taxon>Gunneridae</taxon>
        <taxon>Pentapetalae</taxon>
        <taxon>Saxifragales</taxon>
        <taxon>Crassulaceae</taxon>
        <taxon>Kalanchoe</taxon>
    </lineage>
</organism>
<dbReference type="EnsemblPlants" id="Kaladp0674s0047.1.v1.1">
    <property type="protein sequence ID" value="Kaladp0674s0047.1.v1.1.CDS.1"/>
    <property type="gene ID" value="Kaladp0674s0047.v1.1"/>
</dbReference>
<name>A0A7N0VGQ8_KALFE</name>
<dbReference type="Gramene" id="Kaladp0674s0047.1.v1.1">
    <property type="protein sequence ID" value="Kaladp0674s0047.1.v1.1.CDS.1"/>
    <property type="gene ID" value="Kaladp0674s0047.v1.1"/>
</dbReference>
<dbReference type="AlphaFoldDB" id="A0A7N0VGQ8"/>
<protein>
    <submittedName>
        <fullName evidence="2">Uncharacterized protein</fullName>
    </submittedName>
</protein>
<proteinExistence type="predicted"/>
<evidence type="ECO:0000313" key="3">
    <source>
        <dbReference type="Proteomes" id="UP000594263"/>
    </source>
</evidence>
<evidence type="ECO:0000256" key="1">
    <source>
        <dbReference type="SAM" id="SignalP"/>
    </source>
</evidence>